<feature type="compositionally biased region" description="Polar residues" evidence="1">
    <location>
        <begin position="39"/>
        <end position="49"/>
    </location>
</feature>
<feature type="region of interest" description="Disordered" evidence="1">
    <location>
        <begin position="19"/>
        <end position="53"/>
    </location>
</feature>
<proteinExistence type="predicted"/>
<accession>A0A8S0VI88</accession>
<evidence type="ECO:0000256" key="1">
    <source>
        <dbReference type="SAM" id="MobiDB-lite"/>
    </source>
</evidence>
<feature type="non-terminal residue" evidence="2">
    <location>
        <position position="1"/>
    </location>
</feature>
<evidence type="ECO:0000313" key="2">
    <source>
        <dbReference type="EMBL" id="CAA3031027.1"/>
    </source>
</evidence>
<feature type="compositionally biased region" description="Basic and acidic residues" evidence="1">
    <location>
        <begin position="26"/>
        <end position="35"/>
    </location>
</feature>
<keyword evidence="3" id="KW-1185">Reference proteome</keyword>
<evidence type="ECO:0000313" key="3">
    <source>
        <dbReference type="Proteomes" id="UP000594638"/>
    </source>
</evidence>
<dbReference type="EMBL" id="CACTIH010009415">
    <property type="protein sequence ID" value="CAA3031027.1"/>
    <property type="molecule type" value="Genomic_DNA"/>
</dbReference>
<name>A0A8S0VI88_OLEEU</name>
<gene>
    <name evidence="2" type="ORF">OLEA9_A062530</name>
</gene>
<sequence length="176" mass="19596">MTHTPLPYAISAKSTTIGSPTYAYRFRPDGREREPSPLPKNQATTTLDNDGSHWGYYPGTMSINVETTDSNDGAAKGKLNLSMSIFVGRSRKKRKGKQDSGKGKKKKFEAREMTDESAESALSETNFNLVSMPGSGKGSDDNVMQQMEDDVVAWLEHCRIVERIERDYLSSNKGHR</sequence>
<organism evidence="2 3">
    <name type="scientific">Olea europaea subsp. europaea</name>
    <dbReference type="NCBI Taxonomy" id="158383"/>
    <lineage>
        <taxon>Eukaryota</taxon>
        <taxon>Viridiplantae</taxon>
        <taxon>Streptophyta</taxon>
        <taxon>Embryophyta</taxon>
        <taxon>Tracheophyta</taxon>
        <taxon>Spermatophyta</taxon>
        <taxon>Magnoliopsida</taxon>
        <taxon>eudicotyledons</taxon>
        <taxon>Gunneridae</taxon>
        <taxon>Pentapetalae</taxon>
        <taxon>asterids</taxon>
        <taxon>lamiids</taxon>
        <taxon>Lamiales</taxon>
        <taxon>Oleaceae</taxon>
        <taxon>Oleeae</taxon>
        <taxon>Olea</taxon>
    </lineage>
</organism>
<feature type="region of interest" description="Disordered" evidence="1">
    <location>
        <begin position="85"/>
        <end position="144"/>
    </location>
</feature>
<feature type="compositionally biased region" description="Polar residues" evidence="1">
    <location>
        <begin position="120"/>
        <end position="129"/>
    </location>
</feature>
<comment type="caution">
    <text evidence="2">The sequence shown here is derived from an EMBL/GenBank/DDBJ whole genome shotgun (WGS) entry which is preliminary data.</text>
</comment>
<dbReference type="Proteomes" id="UP000594638">
    <property type="component" value="Unassembled WGS sequence"/>
</dbReference>
<dbReference type="AlphaFoldDB" id="A0A8S0VI88"/>
<protein>
    <submittedName>
        <fullName evidence="2">Uncharacterized protein</fullName>
    </submittedName>
</protein>
<reference evidence="2 3" key="1">
    <citation type="submission" date="2019-12" db="EMBL/GenBank/DDBJ databases">
        <authorList>
            <person name="Alioto T."/>
            <person name="Alioto T."/>
            <person name="Gomez Garrido J."/>
        </authorList>
    </citation>
    <scope>NUCLEOTIDE SEQUENCE [LARGE SCALE GENOMIC DNA]</scope>
</reference>